<dbReference type="OrthoDB" id="3538827at2"/>
<keyword evidence="1" id="KW-0732">Signal</keyword>
<dbReference type="Proteomes" id="UP000331127">
    <property type="component" value="Unassembled WGS sequence"/>
</dbReference>
<evidence type="ECO:0000313" key="3">
    <source>
        <dbReference type="Proteomes" id="UP000331127"/>
    </source>
</evidence>
<evidence type="ECO:0008006" key="4">
    <source>
        <dbReference type="Google" id="ProtNLM"/>
    </source>
</evidence>
<sequence>MNLRRHAGAVISAGLLALPLVLLTGTSASADTNCGSWPGNGIADHDVKTLTVTHGGRTIKIALVNQRLSDHSFAAIRSNYRSGDQTWVDRSYDGGKNWTQCGPFNSQFSNDLNNLGNHMRACARFNGASFCTGWYKDTD</sequence>
<dbReference type="AlphaFoldDB" id="A0A5M3WNL2"/>
<name>A0A5M3WNL2_9ACTN</name>
<protein>
    <recommendedName>
        <fullName evidence="4">Secreted protein</fullName>
    </recommendedName>
</protein>
<accession>A0A5M3WNL2</accession>
<organism evidence="2 3">
    <name type="scientific">Acrocarpospora macrocephala</name>
    <dbReference type="NCBI Taxonomy" id="150177"/>
    <lineage>
        <taxon>Bacteria</taxon>
        <taxon>Bacillati</taxon>
        <taxon>Actinomycetota</taxon>
        <taxon>Actinomycetes</taxon>
        <taxon>Streptosporangiales</taxon>
        <taxon>Streptosporangiaceae</taxon>
        <taxon>Acrocarpospora</taxon>
    </lineage>
</organism>
<proteinExistence type="predicted"/>
<reference evidence="2 3" key="1">
    <citation type="submission" date="2019-10" db="EMBL/GenBank/DDBJ databases">
        <title>Whole genome shotgun sequence of Acrocarpospora macrocephala NBRC 16266.</title>
        <authorList>
            <person name="Ichikawa N."/>
            <person name="Kimura A."/>
            <person name="Kitahashi Y."/>
            <person name="Komaki H."/>
            <person name="Oguchi A."/>
        </authorList>
    </citation>
    <scope>NUCLEOTIDE SEQUENCE [LARGE SCALE GENOMIC DNA]</scope>
    <source>
        <strain evidence="2 3">NBRC 16266</strain>
    </source>
</reference>
<evidence type="ECO:0000256" key="1">
    <source>
        <dbReference type="SAM" id="SignalP"/>
    </source>
</evidence>
<keyword evidence="3" id="KW-1185">Reference proteome</keyword>
<dbReference type="RefSeq" id="WP_155352125.1">
    <property type="nucleotide sequence ID" value="NZ_BAAAHL010000060.1"/>
</dbReference>
<comment type="caution">
    <text evidence="2">The sequence shown here is derived from an EMBL/GenBank/DDBJ whole genome shotgun (WGS) entry which is preliminary data.</text>
</comment>
<feature type="signal peptide" evidence="1">
    <location>
        <begin position="1"/>
        <end position="30"/>
    </location>
</feature>
<gene>
    <name evidence="2" type="ORF">Amac_023870</name>
</gene>
<feature type="chain" id="PRO_5024317573" description="Secreted protein" evidence="1">
    <location>
        <begin position="31"/>
        <end position="139"/>
    </location>
</feature>
<dbReference type="EMBL" id="BLAE01000012">
    <property type="protein sequence ID" value="GES08791.1"/>
    <property type="molecule type" value="Genomic_DNA"/>
</dbReference>
<evidence type="ECO:0000313" key="2">
    <source>
        <dbReference type="EMBL" id="GES08791.1"/>
    </source>
</evidence>